<dbReference type="InterPro" id="IPR045014">
    <property type="entry name" value="TM41A/B"/>
</dbReference>
<evidence type="ECO:0000256" key="5">
    <source>
        <dbReference type="SAM" id="MobiDB-lite"/>
    </source>
</evidence>
<evidence type="ECO:0000313" key="8">
    <source>
        <dbReference type="EMBL" id="PNR37394.1"/>
    </source>
</evidence>
<name>A0A2K1J784_PHYPA</name>
<dbReference type="RefSeq" id="XP_024399312.1">
    <property type="nucleotide sequence ID" value="XM_024543544.2"/>
</dbReference>
<evidence type="ECO:0000256" key="2">
    <source>
        <dbReference type="ARBA" id="ARBA00022692"/>
    </source>
</evidence>
<dbReference type="Proteomes" id="UP000006727">
    <property type="component" value="Chromosome 16"/>
</dbReference>
<reference evidence="8 10" key="1">
    <citation type="journal article" date="2008" name="Science">
        <title>The Physcomitrella genome reveals evolutionary insights into the conquest of land by plants.</title>
        <authorList>
            <person name="Rensing S."/>
            <person name="Lang D."/>
            <person name="Zimmer A."/>
            <person name="Terry A."/>
            <person name="Salamov A."/>
            <person name="Shapiro H."/>
            <person name="Nishiyama T."/>
            <person name="Perroud P.-F."/>
            <person name="Lindquist E."/>
            <person name="Kamisugi Y."/>
            <person name="Tanahashi T."/>
            <person name="Sakakibara K."/>
            <person name="Fujita T."/>
            <person name="Oishi K."/>
            <person name="Shin-I T."/>
            <person name="Kuroki Y."/>
            <person name="Toyoda A."/>
            <person name="Suzuki Y."/>
            <person name="Hashimoto A."/>
            <person name="Yamaguchi K."/>
            <person name="Sugano A."/>
            <person name="Kohara Y."/>
            <person name="Fujiyama A."/>
            <person name="Anterola A."/>
            <person name="Aoki S."/>
            <person name="Ashton N."/>
            <person name="Barbazuk W.B."/>
            <person name="Barker E."/>
            <person name="Bennetzen J."/>
            <person name="Bezanilla M."/>
            <person name="Blankenship R."/>
            <person name="Cho S.H."/>
            <person name="Dutcher S."/>
            <person name="Estelle M."/>
            <person name="Fawcett J.A."/>
            <person name="Gundlach H."/>
            <person name="Hanada K."/>
            <person name="Heyl A."/>
            <person name="Hicks K.A."/>
            <person name="Hugh J."/>
            <person name="Lohr M."/>
            <person name="Mayer K."/>
            <person name="Melkozernov A."/>
            <person name="Murata T."/>
            <person name="Nelson D."/>
            <person name="Pils B."/>
            <person name="Prigge M."/>
            <person name="Reiss B."/>
            <person name="Renner T."/>
            <person name="Rombauts S."/>
            <person name="Rushton P."/>
            <person name="Sanderfoot A."/>
            <person name="Schween G."/>
            <person name="Shiu S.-H."/>
            <person name="Stueber K."/>
            <person name="Theodoulou F.L."/>
            <person name="Tu H."/>
            <person name="Van de Peer Y."/>
            <person name="Verrier P.J."/>
            <person name="Waters E."/>
            <person name="Wood A."/>
            <person name="Yang L."/>
            <person name="Cove D."/>
            <person name="Cuming A."/>
            <person name="Hasebe M."/>
            <person name="Lucas S."/>
            <person name="Mishler D.B."/>
            <person name="Reski R."/>
            <person name="Grigoriev I."/>
            <person name="Quatrano R.S."/>
            <person name="Boore J.L."/>
        </authorList>
    </citation>
    <scope>NUCLEOTIDE SEQUENCE [LARGE SCALE GENOMIC DNA]</scope>
    <source>
        <strain evidence="9 10">cv. Gransden 2004</strain>
    </source>
</reference>
<evidence type="ECO:0000256" key="3">
    <source>
        <dbReference type="ARBA" id="ARBA00022989"/>
    </source>
</evidence>
<evidence type="ECO:0000256" key="1">
    <source>
        <dbReference type="ARBA" id="ARBA00004141"/>
    </source>
</evidence>
<evidence type="ECO:0000259" key="7">
    <source>
        <dbReference type="Pfam" id="PF09335"/>
    </source>
</evidence>
<evidence type="ECO:0000313" key="10">
    <source>
        <dbReference type="Proteomes" id="UP000006727"/>
    </source>
</evidence>
<reference evidence="9" key="3">
    <citation type="submission" date="2020-12" db="UniProtKB">
        <authorList>
            <consortium name="EnsemblPlants"/>
        </authorList>
    </citation>
    <scope>IDENTIFICATION</scope>
</reference>
<feature type="transmembrane region" description="Helical" evidence="6">
    <location>
        <begin position="233"/>
        <end position="254"/>
    </location>
</feature>
<dbReference type="RefSeq" id="XP_024399315.1">
    <property type="nucleotide sequence ID" value="XM_024543547.2"/>
</dbReference>
<feature type="transmembrane region" description="Helical" evidence="6">
    <location>
        <begin position="150"/>
        <end position="171"/>
    </location>
</feature>
<dbReference type="GO" id="GO:0000045">
    <property type="term" value="P:autophagosome assembly"/>
    <property type="evidence" value="ECO:0000318"/>
    <property type="project" value="GO_Central"/>
</dbReference>
<gene>
    <name evidence="9" type="primary">LOC112293747</name>
    <name evidence="8" type="ORF">PHYPA_020503</name>
</gene>
<dbReference type="Pfam" id="PF09335">
    <property type="entry name" value="VTT_dom"/>
    <property type="match status" value="1"/>
</dbReference>
<keyword evidence="3 6" id="KW-1133">Transmembrane helix</keyword>
<feature type="region of interest" description="Disordered" evidence="5">
    <location>
        <begin position="26"/>
        <end position="51"/>
    </location>
</feature>
<feature type="transmembrane region" description="Helical" evidence="6">
    <location>
        <begin position="207"/>
        <end position="227"/>
    </location>
</feature>
<dbReference type="InterPro" id="IPR032816">
    <property type="entry name" value="VTT_dom"/>
</dbReference>
<organism evidence="8">
    <name type="scientific">Physcomitrium patens</name>
    <name type="common">Spreading-leaved earth moss</name>
    <name type="synonym">Physcomitrella patens</name>
    <dbReference type="NCBI Taxonomy" id="3218"/>
    <lineage>
        <taxon>Eukaryota</taxon>
        <taxon>Viridiplantae</taxon>
        <taxon>Streptophyta</taxon>
        <taxon>Embryophyta</taxon>
        <taxon>Bryophyta</taxon>
        <taxon>Bryophytina</taxon>
        <taxon>Bryopsida</taxon>
        <taxon>Funariidae</taxon>
        <taxon>Funariales</taxon>
        <taxon>Funariaceae</taxon>
        <taxon>Physcomitrium</taxon>
    </lineage>
</organism>
<dbReference type="RefSeq" id="XP_024399314.1">
    <property type="nucleotide sequence ID" value="XM_024543546.2"/>
</dbReference>
<sequence>MEPRTISPFPLAALVTMEKATVPTDVMKKPSTTGEELLPPNQGISNGDSRRTSQLPLTTFETSVVLGIFGMFTIALLCVYVTMPSVDPSFLKLPRTVAELRTLTDYVSKYTDDYRLQVLLGYCTVYIFMQTFMIPGTIVMSLLAGSLFGVVQGMTLVIFTASAGASCCYLLSRLIGRPLAMWLWADKLNFFTREVTKRREYLFNYMIFLRVTPTLPNTFINVCSPIVNVPYPTFIGATVIGLMPATFVTVRAGLALNTLSSFNELYDVKTVSALFCIGLVSIVPTILKRSQSQVFDGPHIR</sequence>
<dbReference type="Gramene" id="Pp3c16_5420V3.1">
    <property type="protein sequence ID" value="Pp3c16_5420V3.1"/>
    <property type="gene ID" value="Pp3c16_5420"/>
</dbReference>
<dbReference type="PANTHER" id="PTHR43220">
    <property type="match status" value="1"/>
</dbReference>
<feature type="transmembrane region" description="Helical" evidence="6">
    <location>
        <begin position="119"/>
        <end position="144"/>
    </location>
</feature>
<dbReference type="PaxDb" id="3218-PP1S15_433V6.6"/>
<dbReference type="RefSeq" id="XP_024399316.1">
    <property type="nucleotide sequence ID" value="XM_024543548.2"/>
</dbReference>
<evidence type="ECO:0000256" key="4">
    <source>
        <dbReference type="ARBA" id="ARBA00023136"/>
    </source>
</evidence>
<proteinExistence type="predicted"/>
<reference evidence="8 10" key="2">
    <citation type="journal article" date="2018" name="Plant J.">
        <title>The Physcomitrella patens chromosome-scale assembly reveals moss genome structure and evolution.</title>
        <authorList>
            <person name="Lang D."/>
            <person name="Ullrich K.K."/>
            <person name="Murat F."/>
            <person name="Fuchs J."/>
            <person name="Jenkins J."/>
            <person name="Haas F.B."/>
            <person name="Piednoel M."/>
            <person name="Gundlach H."/>
            <person name="Van Bel M."/>
            <person name="Meyberg R."/>
            <person name="Vives C."/>
            <person name="Morata J."/>
            <person name="Symeonidi A."/>
            <person name="Hiss M."/>
            <person name="Muchero W."/>
            <person name="Kamisugi Y."/>
            <person name="Saleh O."/>
            <person name="Blanc G."/>
            <person name="Decker E.L."/>
            <person name="van Gessel N."/>
            <person name="Grimwood J."/>
            <person name="Hayes R.D."/>
            <person name="Graham S.W."/>
            <person name="Gunter L.E."/>
            <person name="McDaniel S.F."/>
            <person name="Hoernstein S.N.W."/>
            <person name="Larsson A."/>
            <person name="Li F.W."/>
            <person name="Perroud P.F."/>
            <person name="Phillips J."/>
            <person name="Ranjan P."/>
            <person name="Rokshar D.S."/>
            <person name="Rothfels C.J."/>
            <person name="Schneider L."/>
            <person name="Shu S."/>
            <person name="Stevenson D.W."/>
            <person name="Thummler F."/>
            <person name="Tillich M."/>
            <person name="Villarreal Aguilar J.C."/>
            <person name="Widiez T."/>
            <person name="Wong G.K."/>
            <person name="Wymore A."/>
            <person name="Zhang Y."/>
            <person name="Zimmer A.D."/>
            <person name="Quatrano R.S."/>
            <person name="Mayer K.F.X."/>
            <person name="Goodstein D."/>
            <person name="Casacuberta J.M."/>
            <person name="Vandepoele K."/>
            <person name="Reski R."/>
            <person name="Cuming A.C."/>
            <person name="Tuskan G.A."/>
            <person name="Maumus F."/>
            <person name="Salse J."/>
            <person name="Schmutz J."/>
            <person name="Rensing S.A."/>
        </authorList>
    </citation>
    <scope>NUCLEOTIDE SEQUENCE [LARGE SCALE GENOMIC DNA]</scope>
    <source>
        <strain evidence="9 10">cv. Gransden 2004</strain>
    </source>
</reference>
<dbReference type="EnsemblPlants" id="Pp3c16_5420V3.1">
    <property type="protein sequence ID" value="Pp3c16_5420V3.1"/>
    <property type="gene ID" value="Pp3c16_5420"/>
</dbReference>
<dbReference type="RefSeq" id="XP_024399309.1">
    <property type="nucleotide sequence ID" value="XM_024543541.2"/>
</dbReference>
<accession>A0A2K1J784</accession>
<dbReference type="RefSeq" id="XP_024399310.1">
    <property type="nucleotide sequence ID" value="XM_024543542.2"/>
</dbReference>
<feature type="transmembrane region" description="Helical" evidence="6">
    <location>
        <begin position="64"/>
        <end position="83"/>
    </location>
</feature>
<feature type="transmembrane region" description="Helical" evidence="6">
    <location>
        <begin position="266"/>
        <end position="287"/>
    </location>
</feature>
<dbReference type="RefSeq" id="XP_024399311.1">
    <property type="nucleotide sequence ID" value="XM_024543543.2"/>
</dbReference>
<evidence type="ECO:0000256" key="6">
    <source>
        <dbReference type="SAM" id="Phobius"/>
    </source>
</evidence>
<dbReference type="OMA" id="DNRDCLF"/>
<evidence type="ECO:0000313" key="9">
    <source>
        <dbReference type="EnsemblPlants" id="Pp3c16_5420V3.1"/>
    </source>
</evidence>
<protein>
    <recommendedName>
        <fullName evidence="7">VTT domain-containing protein</fullName>
    </recommendedName>
</protein>
<comment type="subcellular location">
    <subcellularLocation>
        <location evidence="1">Membrane</location>
        <topology evidence="1">Multi-pass membrane protein</topology>
    </subcellularLocation>
</comment>
<dbReference type="GO" id="GO:0016020">
    <property type="term" value="C:membrane"/>
    <property type="evidence" value="ECO:0007669"/>
    <property type="project" value="UniProtKB-SubCell"/>
</dbReference>
<dbReference type="PANTHER" id="PTHR43220:SF7">
    <property type="entry name" value="SNARE ASSOCIATED GOLGI PROTEIN FAMILY"/>
    <property type="match status" value="1"/>
</dbReference>
<dbReference type="GeneID" id="112293747"/>
<dbReference type="EMBL" id="ABEU02000016">
    <property type="protein sequence ID" value="PNR37394.1"/>
    <property type="molecule type" value="Genomic_DNA"/>
</dbReference>
<dbReference type="RefSeq" id="XP_073395588.1">
    <property type="nucleotide sequence ID" value="XM_073539487.1"/>
</dbReference>
<dbReference type="STRING" id="3218.A0A2K1J784"/>
<dbReference type="RefSeq" id="XP_024399308.1">
    <property type="nucleotide sequence ID" value="XM_024543540.2"/>
</dbReference>
<dbReference type="AlphaFoldDB" id="A0A2K1J784"/>
<keyword evidence="2 6" id="KW-0812">Transmembrane</keyword>
<keyword evidence="4 6" id="KW-0472">Membrane</keyword>
<keyword evidence="10" id="KW-1185">Reference proteome</keyword>
<feature type="domain" description="VTT" evidence="7">
    <location>
        <begin position="134"/>
        <end position="253"/>
    </location>
</feature>
<feature type="compositionally biased region" description="Polar residues" evidence="5">
    <location>
        <begin position="42"/>
        <end position="51"/>
    </location>
</feature>
<dbReference type="OrthoDB" id="3364966at2759"/>